<reference evidence="2" key="2">
    <citation type="journal article" date="2022" name="Microbiol. Resour. Announc.">
        <title>Metagenome Sequencing to Explore Phylogenomics of Terrestrial Cyanobacteria.</title>
        <authorList>
            <person name="Ward R.D."/>
            <person name="Stajich J.E."/>
            <person name="Johansen J.R."/>
            <person name="Huntemann M."/>
            <person name="Clum A."/>
            <person name="Foster B."/>
            <person name="Foster B."/>
            <person name="Roux S."/>
            <person name="Palaniappan K."/>
            <person name="Varghese N."/>
            <person name="Mukherjee S."/>
            <person name="Reddy T.B.K."/>
            <person name="Daum C."/>
            <person name="Copeland A."/>
            <person name="Chen I.A."/>
            <person name="Ivanova N.N."/>
            <person name="Kyrpides N.C."/>
            <person name="Shapiro N."/>
            <person name="Eloe-Fadrosh E.A."/>
            <person name="Pietrasiak N."/>
        </authorList>
    </citation>
    <scope>NUCLEOTIDE SEQUENCE</scope>
    <source>
        <strain evidence="2">CPER-KK1</strain>
    </source>
</reference>
<dbReference type="AlphaFoldDB" id="A0A951PKZ9"/>
<dbReference type="Proteomes" id="UP000753908">
    <property type="component" value="Unassembled WGS sequence"/>
</dbReference>
<protein>
    <recommendedName>
        <fullName evidence="4">Transglycosylase SLT domain-containing protein</fullName>
    </recommendedName>
</protein>
<evidence type="ECO:0008006" key="4">
    <source>
        <dbReference type="Google" id="ProtNLM"/>
    </source>
</evidence>
<evidence type="ECO:0000313" key="3">
    <source>
        <dbReference type="Proteomes" id="UP000753908"/>
    </source>
</evidence>
<name>A0A951PKZ9_9CYAN</name>
<comment type="caution">
    <text evidence="2">The sequence shown here is derived from an EMBL/GenBank/DDBJ whole genome shotgun (WGS) entry which is preliminary data.</text>
</comment>
<evidence type="ECO:0000256" key="1">
    <source>
        <dbReference type="SAM" id="MobiDB-lite"/>
    </source>
</evidence>
<gene>
    <name evidence="2" type="ORF">KME25_10490</name>
</gene>
<organism evidence="2 3">
    <name type="scientific">Symplocastrum torsivum CPER-KK1</name>
    <dbReference type="NCBI Taxonomy" id="450513"/>
    <lineage>
        <taxon>Bacteria</taxon>
        <taxon>Bacillati</taxon>
        <taxon>Cyanobacteriota</taxon>
        <taxon>Cyanophyceae</taxon>
        <taxon>Oscillatoriophycideae</taxon>
        <taxon>Oscillatoriales</taxon>
        <taxon>Microcoleaceae</taxon>
        <taxon>Symplocastrum</taxon>
    </lineage>
</organism>
<evidence type="ECO:0000313" key="2">
    <source>
        <dbReference type="EMBL" id="MBW4544854.1"/>
    </source>
</evidence>
<sequence length="346" mass="38407">MSSLIRQAKRLLLSTVIVSVGWTLPVQAQLSDAQVGALVEALRLAAPQTGIENDGLYSDWQIKPENIPRWSRQCTGKELTPTQFQDSPATARSILVCVMRNVFREQYGASNNNESLAVQRTASWWMTGDATRYNSTPTTSYTQKVLNFYQQQRNNRQSQQPATPQQPATQATASQPQPASQPATPQQPATQPTASQSQPASQTTQSTARSSSSPEISDAQVGRLVEALRLAAPQTGVENDGLYSEWQVKAENIPRWSKQCTDKELTPTQFQDSPVTARTILVCVMRDVLREQYSASNNNETLAVQRAASWWMTGNPGQYNSGSTATYTQRVLDLYQRSELKFFSHI</sequence>
<accession>A0A951PKZ9</accession>
<reference evidence="2" key="1">
    <citation type="submission" date="2021-05" db="EMBL/GenBank/DDBJ databases">
        <authorList>
            <person name="Pietrasiak N."/>
            <person name="Ward R."/>
            <person name="Stajich J.E."/>
            <person name="Kurbessoian T."/>
        </authorList>
    </citation>
    <scope>NUCLEOTIDE SEQUENCE</scope>
    <source>
        <strain evidence="2">CPER-KK1</strain>
    </source>
</reference>
<feature type="region of interest" description="Disordered" evidence="1">
    <location>
        <begin position="152"/>
        <end position="218"/>
    </location>
</feature>
<feature type="compositionally biased region" description="Low complexity" evidence="1">
    <location>
        <begin position="152"/>
        <end position="214"/>
    </location>
</feature>
<proteinExistence type="predicted"/>
<dbReference type="EMBL" id="JAHHIF010000011">
    <property type="protein sequence ID" value="MBW4544854.1"/>
    <property type="molecule type" value="Genomic_DNA"/>
</dbReference>